<evidence type="ECO:0000313" key="1">
    <source>
        <dbReference type="EMBL" id="CEJ59727.1"/>
    </source>
</evidence>
<dbReference type="OrthoDB" id="5238363at2759"/>
<dbReference type="Proteomes" id="UP000042958">
    <property type="component" value="Unassembled WGS sequence"/>
</dbReference>
<reference evidence="2" key="1">
    <citation type="journal article" date="2015" name="Genome Announc.">
        <title>Draft genome sequence of the fungus Penicillium brasilianum MG11.</title>
        <authorList>
            <person name="Horn F."/>
            <person name="Linde J."/>
            <person name="Mattern D.J."/>
            <person name="Walther G."/>
            <person name="Guthke R."/>
            <person name="Brakhage A.A."/>
            <person name="Valiante V."/>
        </authorList>
    </citation>
    <scope>NUCLEOTIDE SEQUENCE [LARGE SCALE GENOMIC DNA]</scope>
    <source>
        <strain evidence="2">MG11</strain>
    </source>
</reference>
<accession>A0A0F7TXD0</accession>
<dbReference type="AlphaFoldDB" id="A0A0F7TXD0"/>
<proteinExistence type="predicted"/>
<name>A0A0F7TXD0_PENBI</name>
<sequence>MKFLASSSNLLFRYSPEPVIPPVAQRYLGSPVHPIHPKIAYMYEHRDPTTLWWRVSVSHLNQFKRTIRSWCARRARIAFQEALRRQGYDKLGRPLSPPISMEKQAFLGSLEVTIRPSCVHQSFEAVQKDADFLLQGILKQRERRAERSKNRGRSS</sequence>
<organism evidence="1 2">
    <name type="scientific">Penicillium brasilianum</name>
    <dbReference type="NCBI Taxonomy" id="104259"/>
    <lineage>
        <taxon>Eukaryota</taxon>
        <taxon>Fungi</taxon>
        <taxon>Dikarya</taxon>
        <taxon>Ascomycota</taxon>
        <taxon>Pezizomycotina</taxon>
        <taxon>Eurotiomycetes</taxon>
        <taxon>Eurotiomycetidae</taxon>
        <taxon>Eurotiales</taxon>
        <taxon>Aspergillaceae</taxon>
        <taxon>Penicillium</taxon>
    </lineage>
</organism>
<gene>
    <name evidence="1" type="ORF">PMG11_08339</name>
</gene>
<dbReference type="EMBL" id="CDHK01000007">
    <property type="protein sequence ID" value="CEJ59727.1"/>
    <property type="molecule type" value="Genomic_DNA"/>
</dbReference>
<evidence type="ECO:0000313" key="2">
    <source>
        <dbReference type="Proteomes" id="UP000042958"/>
    </source>
</evidence>
<protein>
    <submittedName>
        <fullName evidence="1">Uncharacterized protein</fullName>
    </submittedName>
</protein>
<keyword evidence="2" id="KW-1185">Reference proteome</keyword>